<evidence type="ECO:0000256" key="2">
    <source>
        <dbReference type="ARBA" id="ARBA00022771"/>
    </source>
</evidence>
<evidence type="ECO:0000256" key="1">
    <source>
        <dbReference type="ARBA" id="ARBA00022723"/>
    </source>
</evidence>
<reference evidence="5 6" key="1">
    <citation type="journal article" date="2020" name="Nat. Food">
        <title>A phased Vanilla planifolia genome enables genetic improvement of flavour and production.</title>
        <authorList>
            <person name="Hasing T."/>
            <person name="Tang H."/>
            <person name="Brym M."/>
            <person name="Khazi F."/>
            <person name="Huang T."/>
            <person name="Chambers A.H."/>
        </authorList>
    </citation>
    <scope>NUCLEOTIDE SEQUENCE [LARGE SCALE GENOMIC DNA]</scope>
    <source>
        <tissue evidence="5">Leaf</tissue>
    </source>
</reference>
<dbReference type="Proteomes" id="UP000639772">
    <property type="component" value="Unassembled WGS sequence"/>
</dbReference>
<dbReference type="InterPro" id="IPR049548">
    <property type="entry name" value="Sina-like_RING"/>
</dbReference>
<dbReference type="SUPFAM" id="SSF49599">
    <property type="entry name" value="TRAF domain-like"/>
    <property type="match status" value="1"/>
</dbReference>
<dbReference type="EMBL" id="JADCNM010000203">
    <property type="protein sequence ID" value="KAG0449161.1"/>
    <property type="molecule type" value="Genomic_DNA"/>
</dbReference>
<keyword evidence="1" id="KW-0479">Metal-binding</keyword>
<dbReference type="PANTHER" id="PTHR46632:SF16">
    <property type="entry name" value="E3 UBIQUITIN-PROTEIN LIGASE SINA-LIKE 10"/>
    <property type="match status" value="1"/>
</dbReference>
<keyword evidence="3" id="KW-0862">Zinc</keyword>
<evidence type="ECO:0000256" key="3">
    <source>
        <dbReference type="ARBA" id="ARBA00022833"/>
    </source>
</evidence>
<dbReference type="Gene3D" id="3.30.40.10">
    <property type="entry name" value="Zinc/RING finger domain, C3HC4 (zinc finger)"/>
    <property type="match status" value="1"/>
</dbReference>
<evidence type="ECO:0000313" key="5">
    <source>
        <dbReference type="EMBL" id="KAG0449161.1"/>
    </source>
</evidence>
<keyword evidence="2" id="KW-0863">Zinc-finger</keyword>
<dbReference type="Pfam" id="PF21362">
    <property type="entry name" value="Sina_RING"/>
    <property type="match status" value="1"/>
</dbReference>
<organism evidence="5 6">
    <name type="scientific">Vanilla planifolia</name>
    <name type="common">Vanilla</name>
    <dbReference type="NCBI Taxonomy" id="51239"/>
    <lineage>
        <taxon>Eukaryota</taxon>
        <taxon>Viridiplantae</taxon>
        <taxon>Streptophyta</taxon>
        <taxon>Embryophyta</taxon>
        <taxon>Tracheophyta</taxon>
        <taxon>Spermatophyta</taxon>
        <taxon>Magnoliopsida</taxon>
        <taxon>Liliopsida</taxon>
        <taxon>Asparagales</taxon>
        <taxon>Orchidaceae</taxon>
        <taxon>Vanilloideae</taxon>
        <taxon>Vanilleae</taxon>
        <taxon>Vanilla</taxon>
    </lineage>
</organism>
<accession>A0A835PBN3</accession>
<sequence>MCGGSNINGEMTFQIDSEALECSICLDPLCPPIFQCENGHIACSSCCPKLFNKCHVCSSFLLVVSDVLHLRRLLNLLKANANMPITDAELLYPFLEKASHEETCCHAALFCPISNCTFSGTKQLLAIHVKTKHCCIVKNFNYDQPFMLTMEKQEPFLLLLGDDDHLFLLLNSHETCSMTALSVICISSNTPKCQFSYELRLHSRGSSLQLRTSAEQIRRFLLEAVYQIGWLIR</sequence>
<dbReference type="CDD" id="cd16571">
    <property type="entry name" value="RING-HC_SIAHs"/>
    <property type="match status" value="1"/>
</dbReference>
<dbReference type="InterPro" id="IPR044286">
    <property type="entry name" value="SINL_plant"/>
</dbReference>
<feature type="domain" description="E3 ubiquitin-protein ligase Sina-like RING finger" evidence="4">
    <location>
        <begin position="22"/>
        <end position="57"/>
    </location>
</feature>
<comment type="caution">
    <text evidence="5">The sequence shown here is derived from an EMBL/GenBank/DDBJ whole genome shotgun (WGS) entry which is preliminary data.</text>
</comment>
<protein>
    <recommendedName>
        <fullName evidence="4">E3 ubiquitin-protein ligase Sina-like RING finger domain-containing protein</fullName>
    </recommendedName>
</protein>
<name>A0A835PBN3_VANPL</name>
<dbReference type="PANTHER" id="PTHR46632">
    <property type="entry name" value="E3 UBIQUITIN-PROTEIN LIGASE SINA-LIKE 4"/>
    <property type="match status" value="1"/>
</dbReference>
<dbReference type="GO" id="GO:0008270">
    <property type="term" value="F:zinc ion binding"/>
    <property type="evidence" value="ECO:0007669"/>
    <property type="project" value="UniProtKB-KW"/>
</dbReference>
<gene>
    <name evidence="5" type="ORF">HPP92_027452</name>
</gene>
<evidence type="ECO:0000313" key="6">
    <source>
        <dbReference type="Proteomes" id="UP000639772"/>
    </source>
</evidence>
<evidence type="ECO:0000259" key="4">
    <source>
        <dbReference type="Pfam" id="PF21362"/>
    </source>
</evidence>
<dbReference type="OrthoDB" id="4788989at2759"/>
<dbReference type="AlphaFoldDB" id="A0A835PBN3"/>
<dbReference type="InterPro" id="IPR013083">
    <property type="entry name" value="Znf_RING/FYVE/PHD"/>
</dbReference>
<proteinExistence type="predicted"/>